<dbReference type="Proteomes" id="UP000747542">
    <property type="component" value="Unassembled WGS sequence"/>
</dbReference>
<organism evidence="1 2">
    <name type="scientific">Homarus americanus</name>
    <name type="common">American lobster</name>
    <dbReference type="NCBI Taxonomy" id="6706"/>
    <lineage>
        <taxon>Eukaryota</taxon>
        <taxon>Metazoa</taxon>
        <taxon>Ecdysozoa</taxon>
        <taxon>Arthropoda</taxon>
        <taxon>Crustacea</taxon>
        <taxon>Multicrustacea</taxon>
        <taxon>Malacostraca</taxon>
        <taxon>Eumalacostraca</taxon>
        <taxon>Eucarida</taxon>
        <taxon>Decapoda</taxon>
        <taxon>Pleocyemata</taxon>
        <taxon>Astacidea</taxon>
        <taxon>Nephropoidea</taxon>
        <taxon>Nephropidae</taxon>
        <taxon>Homarus</taxon>
    </lineage>
</organism>
<accession>A0A8J5TI49</accession>
<sequence length="154" mass="17577">MLVSLTDGATVYGLRRPLDEALILHSAPPPGESRPITDSRLGDVTSYASPEDLDQLEQKLPSLGPARLNDWVQHQQQLQLYTKQKRLSQLSQMQQQKQRYMPMVGQKVAQKRWWGGRPQRGQIDRRASQNKHLDCLKSCIKQGTLHPIQCHTLC</sequence>
<gene>
    <name evidence="1" type="ORF">Hamer_G025043</name>
</gene>
<proteinExistence type="predicted"/>
<dbReference type="AlphaFoldDB" id="A0A8J5TI49"/>
<dbReference type="EMBL" id="JAHLQT010004833">
    <property type="protein sequence ID" value="KAG7175679.1"/>
    <property type="molecule type" value="Genomic_DNA"/>
</dbReference>
<keyword evidence="2" id="KW-1185">Reference proteome</keyword>
<evidence type="ECO:0000313" key="2">
    <source>
        <dbReference type="Proteomes" id="UP000747542"/>
    </source>
</evidence>
<protein>
    <submittedName>
        <fullName evidence="1">Uncharacterized protein</fullName>
    </submittedName>
</protein>
<comment type="caution">
    <text evidence="1">The sequence shown here is derived from an EMBL/GenBank/DDBJ whole genome shotgun (WGS) entry which is preliminary data.</text>
</comment>
<reference evidence="1" key="1">
    <citation type="journal article" date="2021" name="Sci. Adv.">
        <title>The American lobster genome reveals insights on longevity, neural, and immune adaptations.</title>
        <authorList>
            <person name="Polinski J.M."/>
            <person name="Zimin A.V."/>
            <person name="Clark K.F."/>
            <person name="Kohn A.B."/>
            <person name="Sadowski N."/>
            <person name="Timp W."/>
            <person name="Ptitsyn A."/>
            <person name="Khanna P."/>
            <person name="Romanova D.Y."/>
            <person name="Williams P."/>
            <person name="Greenwood S.J."/>
            <person name="Moroz L.L."/>
            <person name="Walt D.R."/>
            <person name="Bodnar A.G."/>
        </authorList>
    </citation>
    <scope>NUCLEOTIDE SEQUENCE</scope>
    <source>
        <strain evidence="1">GMGI-L3</strain>
    </source>
</reference>
<name>A0A8J5TI49_HOMAM</name>
<evidence type="ECO:0000313" key="1">
    <source>
        <dbReference type="EMBL" id="KAG7175679.1"/>
    </source>
</evidence>